<sequence>MAGEGSNNGAGDGSMSPKNKVKFLCSYGGKILPRPTDGQLKYVGGETRVIAAPRETNFSELMKKVTTLVEGDMVLKYQLLPEDLDALVSVRTDEDLKHMYDEHDRHAGDGSRMLRAFLFPSKPVVLENQGTIFEPHELEQRYIDAINGIIRTSPKARHSPPMRDLSISSAGSSPKSSSPDAHTNGHISHDTSFKGSHNSFDTMHRVGTSPRARISPMRPLSSTSACSSPLSTSPDGHTNDNVIHDSCPFKGSHGRPNLMHRVRSSPSIVNINNLQSQSTGYGGHSMQQSDHSYHHNYQHRPLAHAHAHAHAPFRTPQDPHVVGGVGRFAPTLAMAKVDVNRGSGFNPCYSTSRYQKGNGGYSKIGYRDESTAYAHNMVDGSLDRAVSLPRKPRRNIWDF</sequence>
<gene>
    <name evidence="1" type="ORF">L6164_036159</name>
</gene>
<reference evidence="1 2" key="1">
    <citation type="journal article" date="2022" name="DNA Res.">
        <title>Chromosomal-level genome assembly of the orchid tree Bauhinia variegata (Leguminosae; Cercidoideae) supports the allotetraploid origin hypothesis of Bauhinia.</title>
        <authorList>
            <person name="Zhong Y."/>
            <person name="Chen Y."/>
            <person name="Zheng D."/>
            <person name="Pang J."/>
            <person name="Liu Y."/>
            <person name="Luo S."/>
            <person name="Meng S."/>
            <person name="Qian L."/>
            <person name="Wei D."/>
            <person name="Dai S."/>
            <person name="Zhou R."/>
        </authorList>
    </citation>
    <scope>NUCLEOTIDE SEQUENCE [LARGE SCALE GENOMIC DNA]</scope>
    <source>
        <strain evidence="1">BV-YZ2020</strain>
    </source>
</reference>
<dbReference type="Proteomes" id="UP000828941">
    <property type="component" value="Chromosome 14"/>
</dbReference>
<evidence type="ECO:0000313" key="1">
    <source>
        <dbReference type="EMBL" id="KAI4296180.1"/>
    </source>
</evidence>
<protein>
    <submittedName>
        <fullName evidence="1">Uncharacterized protein</fullName>
    </submittedName>
</protein>
<proteinExistence type="predicted"/>
<organism evidence="1 2">
    <name type="scientific">Bauhinia variegata</name>
    <name type="common">Purple orchid tree</name>
    <name type="synonym">Phanera variegata</name>
    <dbReference type="NCBI Taxonomy" id="167791"/>
    <lineage>
        <taxon>Eukaryota</taxon>
        <taxon>Viridiplantae</taxon>
        <taxon>Streptophyta</taxon>
        <taxon>Embryophyta</taxon>
        <taxon>Tracheophyta</taxon>
        <taxon>Spermatophyta</taxon>
        <taxon>Magnoliopsida</taxon>
        <taxon>eudicotyledons</taxon>
        <taxon>Gunneridae</taxon>
        <taxon>Pentapetalae</taxon>
        <taxon>rosids</taxon>
        <taxon>fabids</taxon>
        <taxon>Fabales</taxon>
        <taxon>Fabaceae</taxon>
        <taxon>Cercidoideae</taxon>
        <taxon>Cercideae</taxon>
        <taxon>Bauhiniinae</taxon>
        <taxon>Bauhinia</taxon>
    </lineage>
</organism>
<dbReference type="EMBL" id="CM039439">
    <property type="protein sequence ID" value="KAI4296180.1"/>
    <property type="molecule type" value="Genomic_DNA"/>
</dbReference>
<evidence type="ECO:0000313" key="2">
    <source>
        <dbReference type="Proteomes" id="UP000828941"/>
    </source>
</evidence>
<comment type="caution">
    <text evidence="1">The sequence shown here is derived from an EMBL/GenBank/DDBJ whole genome shotgun (WGS) entry which is preliminary data.</text>
</comment>
<name>A0ACB9KGB8_BAUVA</name>
<keyword evidence="2" id="KW-1185">Reference proteome</keyword>
<accession>A0ACB9KGB8</accession>